<keyword evidence="1" id="KW-1133">Transmembrane helix</keyword>
<keyword evidence="1" id="KW-0812">Transmembrane</keyword>
<comment type="caution">
    <text evidence="3">The sequence shown here is derived from an EMBL/GenBank/DDBJ whole genome shotgun (WGS) entry which is preliminary data.</text>
</comment>
<dbReference type="Proteomes" id="UP001187471">
    <property type="component" value="Unassembled WGS sequence"/>
</dbReference>
<sequence>MEARFATQKEARQEELEARFYGQLLGLMSGILSGIGSFLNSDLFKRTPEGLALRCLGQQEAMQVTAEVHKGVCGAHQEGVKMRWLIRRHGHYWPSIMDDCIQYAKGCQACQRHGVIH</sequence>
<evidence type="ECO:0000313" key="3">
    <source>
        <dbReference type="EMBL" id="KAK2989797.1"/>
    </source>
</evidence>
<keyword evidence="1" id="KW-0472">Membrane</keyword>
<evidence type="ECO:0000259" key="2">
    <source>
        <dbReference type="Pfam" id="PF17921"/>
    </source>
</evidence>
<dbReference type="Gene3D" id="1.10.340.70">
    <property type="match status" value="1"/>
</dbReference>
<gene>
    <name evidence="3" type="ORF">RJ640_000832</name>
</gene>
<dbReference type="AlphaFoldDB" id="A0AA88RIL2"/>
<protein>
    <recommendedName>
        <fullName evidence="2">Integrase zinc-binding domain-containing protein</fullName>
    </recommendedName>
</protein>
<reference evidence="3" key="1">
    <citation type="submission" date="2022-12" db="EMBL/GenBank/DDBJ databases">
        <title>Draft genome assemblies for two species of Escallonia (Escalloniales).</title>
        <authorList>
            <person name="Chanderbali A."/>
            <person name="Dervinis C."/>
            <person name="Anghel I."/>
            <person name="Soltis D."/>
            <person name="Soltis P."/>
            <person name="Zapata F."/>
        </authorList>
    </citation>
    <scope>NUCLEOTIDE SEQUENCE</scope>
    <source>
        <strain evidence="3">UCBG92.1500</strain>
        <tissue evidence="3">Leaf</tissue>
    </source>
</reference>
<feature type="transmembrane region" description="Helical" evidence="1">
    <location>
        <begin position="20"/>
        <end position="39"/>
    </location>
</feature>
<name>A0AA88RIL2_9ASTE</name>
<dbReference type="InterPro" id="IPR041588">
    <property type="entry name" value="Integrase_H2C2"/>
</dbReference>
<dbReference type="EMBL" id="JAVXUO010000703">
    <property type="protein sequence ID" value="KAK2989797.1"/>
    <property type="molecule type" value="Genomic_DNA"/>
</dbReference>
<accession>A0AA88RIL2</accession>
<keyword evidence="4" id="KW-1185">Reference proteome</keyword>
<evidence type="ECO:0000256" key="1">
    <source>
        <dbReference type="SAM" id="Phobius"/>
    </source>
</evidence>
<evidence type="ECO:0000313" key="4">
    <source>
        <dbReference type="Proteomes" id="UP001187471"/>
    </source>
</evidence>
<dbReference type="Pfam" id="PF17921">
    <property type="entry name" value="Integrase_H2C2"/>
    <property type="match status" value="1"/>
</dbReference>
<proteinExistence type="predicted"/>
<organism evidence="3 4">
    <name type="scientific">Escallonia rubra</name>
    <dbReference type="NCBI Taxonomy" id="112253"/>
    <lineage>
        <taxon>Eukaryota</taxon>
        <taxon>Viridiplantae</taxon>
        <taxon>Streptophyta</taxon>
        <taxon>Embryophyta</taxon>
        <taxon>Tracheophyta</taxon>
        <taxon>Spermatophyta</taxon>
        <taxon>Magnoliopsida</taxon>
        <taxon>eudicotyledons</taxon>
        <taxon>Gunneridae</taxon>
        <taxon>Pentapetalae</taxon>
        <taxon>asterids</taxon>
        <taxon>campanulids</taxon>
        <taxon>Escalloniales</taxon>
        <taxon>Escalloniaceae</taxon>
        <taxon>Escallonia</taxon>
    </lineage>
</organism>
<feature type="domain" description="Integrase zinc-binding" evidence="2">
    <location>
        <begin position="59"/>
        <end position="113"/>
    </location>
</feature>